<dbReference type="Proteomes" id="UP000738431">
    <property type="component" value="Chromosome"/>
</dbReference>
<feature type="signal peptide" evidence="1">
    <location>
        <begin position="1"/>
        <end position="20"/>
    </location>
</feature>
<dbReference type="RefSeq" id="WP_221031015.1">
    <property type="nucleotide sequence ID" value="NZ_CP139781.1"/>
</dbReference>
<protein>
    <submittedName>
        <fullName evidence="2">Uncharacterized protein</fullName>
    </submittedName>
</protein>
<dbReference type="EMBL" id="CP139781">
    <property type="protein sequence ID" value="WRQ89147.1"/>
    <property type="molecule type" value="Genomic_DNA"/>
</dbReference>
<keyword evidence="1" id="KW-0732">Signal</keyword>
<evidence type="ECO:0000313" key="3">
    <source>
        <dbReference type="Proteomes" id="UP000738431"/>
    </source>
</evidence>
<organism evidence="2 3">
    <name type="scientific">Actomonas aquatica</name>
    <dbReference type="NCBI Taxonomy" id="2866162"/>
    <lineage>
        <taxon>Bacteria</taxon>
        <taxon>Pseudomonadati</taxon>
        <taxon>Verrucomicrobiota</taxon>
        <taxon>Opitutia</taxon>
        <taxon>Opitutales</taxon>
        <taxon>Opitutaceae</taxon>
        <taxon>Actomonas</taxon>
    </lineage>
</organism>
<accession>A0ABZ1CCI2</accession>
<evidence type="ECO:0000256" key="1">
    <source>
        <dbReference type="SAM" id="SignalP"/>
    </source>
</evidence>
<reference evidence="2 3" key="2">
    <citation type="submission" date="2023-12" db="EMBL/GenBank/DDBJ databases">
        <title>Description of an unclassified Opitutus bacterium of Verrucomicrobiota.</title>
        <authorList>
            <person name="Zhang D.-F."/>
        </authorList>
    </citation>
    <scope>NUCLEOTIDE SEQUENCE [LARGE SCALE GENOMIC DNA]</scope>
    <source>
        <strain evidence="2 3">WL0086</strain>
    </source>
</reference>
<dbReference type="PANTHER" id="PTHR41339:SF1">
    <property type="entry name" value="SECRETED PROTEIN"/>
    <property type="match status" value="1"/>
</dbReference>
<gene>
    <name evidence="2" type="ORF">K1X11_006985</name>
</gene>
<proteinExistence type="predicted"/>
<sequence>MKLKSLVSVALLSAAASLHAATVNVSGSITADTHWTADNEYKLSGYVFVTNEAVLTIDPGTVIKGEVSSGAGAAALIITKDSKIMAEGTAEAPIVFTSELDPLDGSLGPDRKGLWGGVILLGNATINSRADGETAEAPVSDQIEGLSVTADQIPLITFGGTNDEDSSGVMTYVSIRHGGADLGAGNEINGLTGGGVGSGTTLSYIEVFANYDDGFEFFGGTVSPDHLVAAFCGDDSFDFDTGFRGTLQYLFTVQVKTNEEPYGDKAIEWDGETSSIAGTPKGNVWVSNLTAIGIGDSSAAAPINPRDNATVHLVNSVFVDFKAGIEIEKDIGDVMPEIKSNVWFSHDADSNTTTAWGTSGSSDDLDATSYFTDATLNNMIADPMMLGVSRAPLAQLLDPRSADKDNSPIWTTTVFDASAAGAEVTDYVGAFGNNLWIQGWTNLALAGYVSSRGVFVDENGEDPAGDVTVTTPVVRNSTSKPVNISTRGFVGTGNSALTAGFVVNGSQVQSLLIRVAGPTLAADFGLSGTLSAAQLTLYRAGENTPLDSTTVVRTQTIAYSAELGGFPLNATGDAAMLATLAPGAYTVVVSGVNDATGIAIVEVYELD</sequence>
<name>A0ABZ1CCI2_9BACT</name>
<evidence type="ECO:0000313" key="2">
    <source>
        <dbReference type="EMBL" id="WRQ89147.1"/>
    </source>
</evidence>
<reference evidence="2 3" key="1">
    <citation type="submission" date="2021-08" db="EMBL/GenBank/DDBJ databases">
        <authorList>
            <person name="Zhang D."/>
            <person name="Zhang A."/>
            <person name="Wang L."/>
        </authorList>
    </citation>
    <scope>NUCLEOTIDE SEQUENCE [LARGE SCALE GENOMIC DNA]</scope>
    <source>
        <strain evidence="2 3">WL0086</strain>
    </source>
</reference>
<feature type="chain" id="PRO_5046331221" evidence="1">
    <location>
        <begin position="21"/>
        <end position="607"/>
    </location>
</feature>
<keyword evidence="3" id="KW-1185">Reference proteome</keyword>
<dbReference type="PANTHER" id="PTHR41339">
    <property type="entry name" value="LIPL48"/>
    <property type="match status" value="1"/>
</dbReference>